<keyword evidence="2 6" id="KW-0812">Transmembrane</keyword>
<dbReference type="PANTHER" id="PTHR15549:SF30">
    <property type="entry name" value="MID2 DOMAIN-CONTAINING PROTEIN"/>
    <property type="match status" value="1"/>
</dbReference>
<feature type="compositionally biased region" description="Low complexity" evidence="5">
    <location>
        <begin position="631"/>
        <end position="640"/>
    </location>
</feature>
<sequence length="970" mass="104962">MDVSSSTQSSSVFLPMETAPGYFCEISSKCQSENTSDAPKWLYCQQYDYDIAAYFSCICKFTNTLSNNEYFSASCVLQECNGADARKREYRAPPPSEGNGDLPLLSAPNLLRLLNRIPDKCMTKKPQGEPSCSTGDLDCICKFSNSLEKNTEFDQQCVLDACYGDIGREEFLDSLFYHCKKVNKELVDIPKRWEPYLPATFPSATPASVPPVDSNGSVSESARQPFKLTGGAIGGIVTAAVVVLIIVAGLLKLWWDSRKKANKLKKDNAKLQDATNPEGMSMRINTLISDSSIPEFASRRDTTSAGRGADASTYRASAYDATLIGSPRSTDAHLVHGYGTALREYGTKTEDYNMSEYGDDKFAGHGRQYSRDHSRYELPDNENRGFQTAPNQENSDDDSMSRYSARRNSYGDETVDLQRQRGQDATSDWGVAQSLGGRANMGRLHLRSRESESFTVFFGRFLDLDFQRSAMIFDMYFSILLLLFGSVAAQERDKFCIAAKPPLALPGCTKQCLIGEGKVLDGNCADNLEGFYYVDMFEAACQGTDEDYFDNKFHFGGNEFNYKDLLTGTPSGSIAASTKDSATSFEATSTYETIIEILTSNTPSPSTSTSASSSSETEKSSEAPSPPPATSTPAAAPSSTNEGNPTSVVAAPASSNTTPPNYVTIQSHVHITISNSELPAPTNTHTTEPTLSTTSIAGIAAGGTVAIALIIGLVFFFLRRRKHRASLTSSANIWEPSRNTSPKPKLPVIENDSSFGRHSKVEAGPPMRQHLKAELHSESASPPLRPQTAHNGYPNPPEIRGGSGNESSRFYRPAQQSHLHRHGSNMDSRYPELGSHAAPSIPSPASPVSASSTMQGWHANIPSGVPTSRMTSADLRTEGMRIPVSELGTNTPLRSTRSAELHGAEITSPVSELGSDTFSSGGNGVAELHTDPVLPPKLGPGNRGDMTAVIAEMEGSHIQKGHRHGLSTNS</sequence>
<dbReference type="Proteomes" id="UP000596902">
    <property type="component" value="Unassembled WGS sequence"/>
</dbReference>
<feature type="transmembrane region" description="Helical" evidence="6">
    <location>
        <begin position="696"/>
        <end position="718"/>
    </location>
</feature>
<evidence type="ECO:0000256" key="3">
    <source>
        <dbReference type="ARBA" id="ARBA00022989"/>
    </source>
</evidence>
<accession>A0A8H7BF17</accession>
<evidence type="ECO:0000256" key="4">
    <source>
        <dbReference type="ARBA" id="ARBA00023136"/>
    </source>
</evidence>
<feature type="compositionally biased region" description="Basic and acidic residues" evidence="5">
    <location>
        <begin position="374"/>
        <end position="383"/>
    </location>
</feature>
<feature type="compositionally biased region" description="Polar residues" evidence="5">
    <location>
        <begin position="384"/>
        <end position="393"/>
    </location>
</feature>
<keyword evidence="3 6" id="KW-1133">Transmembrane helix</keyword>
<feature type="region of interest" description="Disordered" evidence="5">
    <location>
        <begin position="727"/>
        <end position="853"/>
    </location>
</feature>
<evidence type="ECO:0000256" key="1">
    <source>
        <dbReference type="ARBA" id="ARBA00004167"/>
    </source>
</evidence>
<evidence type="ECO:0000256" key="6">
    <source>
        <dbReference type="SAM" id="Phobius"/>
    </source>
</evidence>
<feature type="region of interest" description="Disordered" evidence="5">
    <location>
        <begin position="597"/>
        <end position="662"/>
    </location>
</feature>
<feature type="compositionally biased region" description="Polar residues" evidence="5">
    <location>
        <begin position="641"/>
        <end position="662"/>
    </location>
</feature>
<feature type="transmembrane region" description="Helical" evidence="6">
    <location>
        <begin position="232"/>
        <end position="255"/>
    </location>
</feature>
<gene>
    <name evidence="7" type="ORF">GT037_001869</name>
</gene>
<reference evidence="7" key="1">
    <citation type="submission" date="2020-01" db="EMBL/GenBank/DDBJ databases">
        <authorList>
            <person name="Feng Z.H.Z."/>
        </authorList>
    </citation>
    <scope>NUCLEOTIDE SEQUENCE</scope>
    <source>
        <strain evidence="7">CBS107.38</strain>
    </source>
</reference>
<name>A0A8H7BF17_9PLEO</name>
<dbReference type="EMBL" id="JAAABM010000002">
    <property type="protein sequence ID" value="KAF7680218.1"/>
    <property type="molecule type" value="Genomic_DNA"/>
</dbReference>
<dbReference type="PANTHER" id="PTHR15549">
    <property type="entry name" value="PAIRED IMMUNOGLOBULIN-LIKE TYPE 2 RECEPTOR"/>
    <property type="match status" value="1"/>
</dbReference>
<evidence type="ECO:0000256" key="5">
    <source>
        <dbReference type="SAM" id="MobiDB-lite"/>
    </source>
</evidence>
<reference evidence="7" key="2">
    <citation type="submission" date="2020-08" db="EMBL/GenBank/DDBJ databases">
        <title>Draft Genome Sequence of Cumin Blight Pathogen Alternaria burnsii.</title>
        <authorList>
            <person name="Feng Z."/>
        </authorList>
    </citation>
    <scope>NUCLEOTIDE SEQUENCE</scope>
    <source>
        <strain evidence="7">CBS107.38</strain>
    </source>
</reference>
<evidence type="ECO:0000256" key="2">
    <source>
        <dbReference type="ARBA" id="ARBA00022692"/>
    </source>
</evidence>
<organism evidence="7 8">
    <name type="scientific">Alternaria burnsii</name>
    <dbReference type="NCBI Taxonomy" id="1187904"/>
    <lineage>
        <taxon>Eukaryota</taxon>
        <taxon>Fungi</taxon>
        <taxon>Dikarya</taxon>
        <taxon>Ascomycota</taxon>
        <taxon>Pezizomycotina</taxon>
        <taxon>Dothideomycetes</taxon>
        <taxon>Pleosporomycetidae</taxon>
        <taxon>Pleosporales</taxon>
        <taxon>Pleosporineae</taxon>
        <taxon>Pleosporaceae</taxon>
        <taxon>Alternaria</taxon>
        <taxon>Alternaria sect. Alternaria</taxon>
    </lineage>
</organism>
<comment type="caution">
    <text evidence="7">The sequence shown here is derived from an EMBL/GenBank/DDBJ whole genome shotgun (WGS) entry which is preliminary data.</text>
</comment>
<protein>
    <submittedName>
        <fullName evidence="7">Uncharacterized protein</fullName>
    </submittedName>
</protein>
<dbReference type="CDD" id="cd12087">
    <property type="entry name" value="TM_EGFR-like"/>
    <property type="match status" value="1"/>
</dbReference>
<proteinExistence type="predicted"/>
<dbReference type="GeneID" id="62200094"/>
<feature type="compositionally biased region" description="Low complexity" evidence="5">
    <location>
        <begin position="599"/>
        <end position="615"/>
    </location>
</feature>
<dbReference type="GO" id="GO:0071944">
    <property type="term" value="C:cell periphery"/>
    <property type="evidence" value="ECO:0007669"/>
    <property type="project" value="UniProtKB-ARBA"/>
</dbReference>
<dbReference type="InterPro" id="IPR051694">
    <property type="entry name" value="Immunoregulatory_rcpt-like"/>
</dbReference>
<dbReference type="RefSeq" id="XP_038790208.1">
    <property type="nucleotide sequence ID" value="XM_038926916.1"/>
</dbReference>
<dbReference type="GO" id="GO:0016020">
    <property type="term" value="C:membrane"/>
    <property type="evidence" value="ECO:0007669"/>
    <property type="project" value="UniProtKB-SubCell"/>
</dbReference>
<feature type="region of interest" description="Disordered" evidence="5">
    <location>
        <begin position="374"/>
        <end position="429"/>
    </location>
</feature>
<comment type="subcellular location">
    <subcellularLocation>
        <location evidence="1">Membrane</location>
        <topology evidence="1">Single-pass membrane protein</topology>
    </subcellularLocation>
</comment>
<keyword evidence="4 6" id="KW-0472">Membrane</keyword>
<keyword evidence="8" id="KW-1185">Reference proteome</keyword>
<feature type="transmembrane region" description="Helical" evidence="6">
    <location>
        <begin position="470"/>
        <end position="489"/>
    </location>
</feature>
<evidence type="ECO:0000313" key="8">
    <source>
        <dbReference type="Proteomes" id="UP000596902"/>
    </source>
</evidence>
<feature type="compositionally biased region" description="Polar residues" evidence="5">
    <location>
        <begin position="727"/>
        <end position="742"/>
    </location>
</feature>
<evidence type="ECO:0000313" key="7">
    <source>
        <dbReference type="EMBL" id="KAF7680218.1"/>
    </source>
</evidence>
<dbReference type="AlphaFoldDB" id="A0A8H7BF17"/>